<sequence length="198" mass="21400">MRKLVYYVASTLDGFVAGPDGADPTGPNGFWPVPDDYVRYIIAEYPETLPGPAREALGVTDPGVRFDTVLEGRRSYEVGLAQGVTDAYPHLRHVVFSRTMTESPDPAVRLVSGDPVATVRELKEEDGKDIWIVGGGALAGALYAEIDRLVVKMAPLTIGDGIPLFGRDAAFDPRTWKLTGHTALDSGLVVLTYDRAPE</sequence>
<name>A0ABW3EWD5_9ACTN</name>
<feature type="domain" description="Bacterial bifunctional deaminase-reductase C-terminal" evidence="1">
    <location>
        <begin position="3"/>
        <end position="190"/>
    </location>
</feature>
<comment type="caution">
    <text evidence="2">The sequence shown here is derived from an EMBL/GenBank/DDBJ whole genome shotgun (WGS) entry which is preliminary data.</text>
</comment>
<dbReference type="InterPro" id="IPR002734">
    <property type="entry name" value="RibDG_C"/>
</dbReference>
<dbReference type="EMBL" id="JBHTJA010000075">
    <property type="protein sequence ID" value="MFD0904150.1"/>
    <property type="molecule type" value="Genomic_DNA"/>
</dbReference>
<dbReference type="InterPro" id="IPR024072">
    <property type="entry name" value="DHFR-like_dom_sf"/>
</dbReference>
<gene>
    <name evidence="2" type="ORF">ACFQ11_27460</name>
</gene>
<dbReference type="RefSeq" id="WP_378303717.1">
    <property type="nucleotide sequence ID" value="NZ_JBHTJA010000075.1"/>
</dbReference>
<dbReference type="PANTHER" id="PTHR38011">
    <property type="entry name" value="DIHYDROFOLATE REDUCTASE FAMILY PROTEIN (AFU_ORTHOLOGUE AFUA_8G06820)"/>
    <property type="match status" value="1"/>
</dbReference>
<keyword evidence="3" id="KW-1185">Reference proteome</keyword>
<reference evidence="3" key="1">
    <citation type="journal article" date="2019" name="Int. J. Syst. Evol. Microbiol.">
        <title>The Global Catalogue of Microorganisms (GCM) 10K type strain sequencing project: providing services to taxonomists for standard genome sequencing and annotation.</title>
        <authorList>
            <consortium name="The Broad Institute Genomics Platform"/>
            <consortium name="The Broad Institute Genome Sequencing Center for Infectious Disease"/>
            <person name="Wu L."/>
            <person name="Ma J."/>
        </authorList>
    </citation>
    <scope>NUCLEOTIDE SEQUENCE [LARGE SCALE GENOMIC DNA]</scope>
    <source>
        <strain evidence="3">JCM 31202</strain>
    </source>
</reference>
<dbReference type="InterPro" id="IPR050765">
    <property type="entry name" value="Riboflavin_Biosynth_HTPR"/>
</dbReference>
<dbReference type="Gene3D" id="3.40.430.10">
    <property type="entry name" value="Dihydrofolate Reductase, subunit A"/>
    <property type="match status" value="1"/>
</dbReference>
<accession>A0ABW3EWD5</accession>
<organism evidence="2 3">
    <name type="scientific">Actinomadura sediminis</name>
    <dbReference type="NCBI Taxonomy" id="1038904"/>
    <lineage>
        <taxon>Bacteria</taxon>
        <taxon>Bacillati</taxon>
        <taxon>Actinomycetota</taxon>
        <taxon>Actinomycetes</taxon>
        <taxon>Streptosporangiales</taxon>
        <taxon>Thermomonosporaceae</taxon>
        <taxon>Actinomadura</taxon>
    </lineage>
</organism>
<protein>
    <submittedName>
        <fullName evidence="2">Dihydrofolate reductase family protein</fullName>
    </submittedName>
</protein>
<dbReference type="Pfam" id="PF01872">
    <property type="entry name" value="RibD_C"/>
    <property type="match status" value="1"/>
</dbReference>
<dbReference type="Proteomes" id="UP001596972">
    <property type="component" value="Unassembled WGS sequence"/>
</dbReference>
<dbReference type="SUPFAM" id="SSF53597">
    <property type="entry name" value="Dihydrofolate reductase-like"/>
    <property type="match status" value="1"/>
</dbReference>
<evidence type="ECO:0000313" key="3">
    <source>
        <dbReference type="Proteomes" id="UP001596972"/>
    </source>
</evidence>
<dbReference type="PANTHER" id="PTHR38011:SF11">
    <property type="entry name" value="2,5-DIAMINO-6-RIBOSYLAMINO-4(3H)-PYRIMIDINONE 5'-PHOSPHATE REDUCTASE"/>
    <property type="match status" value="1"/>
</dbReference>
<proteinExistence type="predicted"/>
<evidence type="ECO:0000313" key="2">
    <source>
        <dbReference type="EMBL" id="MFD0904150.1"/>
    </source>
</evidence>
<evidence type="ECO:0000259" key="1">
    <source>
        <dbReference type="Pfam" id="PF01872"/>
    </source>
</evidence>